<evidence type="ECO:0000256" key="1">
    <source>
        <dbReference type="SAM" id="MobiDB-lite"/>
    </source>
</evidence>
<keyword evidence="5" id="KW-1185">Reference proteome</keyword>
<dbReference type="Proteomes" id="UP001296969">
    <property type="component" value="Unassembled WGS sequence"/>
</dbReference>
<dbReference type="RefSeq" id="WP_228398087.1">
    <property type="nucleotide sequence ID" value="NZ_JADRCP010000001.1"/>
</dbReference>
<gene>
    <name evidence="3" type="ORF">I2492_09395</name>
    <name evidence="2" type="ORF">I2493_09395</name>
</gene>
<organism evidence="3 4">
    <name type="scientific">Limnobaculum xujianqingii</name>
    <dbReference type="NCBI Taxonomy" id="2738837"/>
    <lineage>
        <taxon>Bacteria</taxon>
        <taxon>Pseudomonadati</taxon>
        <taxon>Pseudomonadota</taxon>
        <taxon>Gammaproteobacteria</taxon>
        <taxon>Enterobacterales</taxon>
        <taxon>Budviciaceae</taxon>
        <taxon>Limnobaculum</taxon>
    </lineage>
</organism>
<name>A0A9D7FTC6_9GAMM</name>
<accession>A0A9D7FTC6</accession>
<dbReference type="Proteomes" id="UP000807542">
    <property type="component" value="Unassembled WGS sequence"/>
</dbReference>
<dbReference type="EMBL" id="JADRCQ010000001">
    <property type="protein sequence ID" value="MBK5073229.1"/>
    <property type="molecule type" value="Genomic_DNA"/>
</dbReference>
<reference evidence="3 5" key="1">
    <citation type="submission" date="2020-11" db="EMBL/GenBank/DDBJ databases">
        <title>Insectihabitans protaetiae gen. nov. sp. nov. and Insectihabitans allomyrinae sp. nov., isolated from larvae of Protaetia brevitarsis seulensis and Allomyrina dichotoma, respectively.</title>
        <authorList>
            <person name="Lee S.D."/>
            <person name="Byeon Y.-S."/>
            <person name="Kim S.-M."/>
            <person name="Yang H.L."/>
            <person name="Kim I.S."/>
        </authorList>
    </citation>
    <scope>NUCLEOTIDE SEQUENCE</scope>
    <source>
        <strain evidence="3">CWB-B4</strain>
        <strain evidence="2 5">CWB-B43</strain>
    </source>
</reference>
<dbReference type="EMBL" id="JADRCP010000001">
    <property type="protein sequence ID" value="MBK5176538.1"/>
    <property type="molecule type" value="Genomic_DNA"/>
</dbReference>
<protein>
    <submittedName>
        <fullName evidence="3">Uncharacterized protein</fullName>
    </submittedName>
</protein>
<proteinExistence type="predicted"/>
<evidence type="ECO:0000313" key="4">
    <source>
        <dbReference type="Proteomes" id="UP000807542"/>
    </source>
</evidence>
<dbReference type="AlphaFoldDB" id="A0A9D7FTC6"/>
<evidence type="ECO:0000313" key="3">
    <source>
        <dbReference type="EMBL" id="MBK5176538.1"/>
    </source>
</evidence>
<evidence type="ECO:0000313" key="5">
    <source>
        <dbReference type="Proteomes" id="UP001296969"/>
    </source>
</evidence>
<comment type="caution">
    <text evidence="3">The sequence shown here is derived from an EMBL/GenBank/DDBJ whole genome shotgun (WGS) entry which is preliminary data.</text>
</comment>
<evidence type="ECO:0000313" key="2">
    <source>
        <dbReference type="EMBL" id="MBK5073229.1"/>
    </source>
</evidence>
<feature type="region of interest" description="Disordered" evidence="1">
    <location>
        <begin position="21"/>
        <end position="59"/>
    </location>
</feature>
<sequence length="195" mass="22086">MRTFLLLEGIEQRLKEALKDWKMDDPSEPSGFKTPQIYIGQLPPRKGSRPGEHQKGSQNQSHYPYVIIVLTDGEGKATGSMRESFVSIGIISGIHVEESRDDYRHGVESILNLNDKIITTINDYRLWADNYYEHTQPVNYSLGLPQSIDPYSTGLQAEAPYFAVVAQTKFERKYQAAQLDTAINHQIGIPSWSNN</sequence>